<gene>
    <name evidence="2" type="ORF">H6P80_13850</name>
</gene>
<keyword evidence="3" id="KW-1185">Reference proteome</keyword>
<evidence type="ECO:0008006" key="4">
    <source>
        <dbReference type="Google" id="ProtNLM"/>
    </source>
</evidence>
<dbReference type="RefSeq" id="WP_185801939.1">
    <property type="nucleotide sequence ID" value="NZ_JACJVJ010000002.1"/>
</dbReference>
<evidence type="ECO:0000313" key="3">
    <source>
        <dbReference type="Proteomes" id="UP000564378"/>
    </source>
</evidence>
<feature type="signal peptide" evidence="1">
    <location>
        <begin position="1"/>
        <end position="19"/>
    </location>
</feature>
<comment type="caution">
    <text evidence="2">The sequence shown here is derived from an EMBL/GenBank/DDBJ whole genome shotgun (WGS) entry which is preliminary data.</text>
</comment>
<organism evidence="2 3">
    <name type="scientific">Parasphingopyxis marina</name>
    <dbReference type="NCBI Taxonomy" id="2761622"/>
    <lineage>
        <taxon>Bacteria</taxon>
        <taxon>Pseudomonadati</taxon>
        <taxon>Pseudomonadota</taxon>
        <taxon>Alphaproteobacteria</taxon>
        <taxon>Sphingomonadales</taxon>
        <taxon>Sphingomonadaceae</taxon>
        <taxon>Parasphingopyxis</taxon>
    </lineage>
</organism>
<proteinExistence type="predicted"/>
<dbReference type="AlphaFoldDB" id="A0A842I1W6"/>
<dbReference type="NCBIfam" id="TIGR03806">
    <property type="entry name" value="chp_HNE_0200"/>
    <property type="match status" value="1"/>
</dbReference>
<dbReference type="Proteomes" id="UP000564378">
    <property type="component" value="Unassembled WGS sequence"/>
</dbReference>
<sequence>MIRALAALFGWLALVSASAAQPGRAPVALDVILGDTLPRNLSEFRFFSDGIGQTPNARVIGYELNTPLFSDYAVKQRFAFVPEGQTVRYTEEGVLDFPVGSALIKSFGYPADFRDPGSPVRWIETRVLLRRESGWVALPYIWNEDGSEAVLARAGRRLPASWIDAQGETQAISYRVPNQNQCKGCHARHDEITLIGPQARNLNDGSRLAQWVDWGFLDRAPVDAPRLPVWDDESDGSLAERARAYLDVNCAHCHNRDGPASNSGLFLQYQEADTVARGILKRPVAAGRGSGNLAFDIAPGDPDRSILLFRMQTDDPGIAMPELGRALLHREAIALIRRYIAEMPQPAS</sequence>
<evidence type="ECO:0000313" key="2">
    <source>
        <dbReference type="EMBL" id="MBC2778703.1"/>
    </source>
</evidence>
<keyword evidence="1" id="KW-0732">Signal</keyword>
<name>A0A842I1W6_9SPHN</name>
<protein>
    <recommendedName>
        <fullName evidence="4">Cytochrome c domain-containing protein</fullName>
    </recommendedName>
</protein>
<evidence type="ECO:0000256" key="1">
    <source>
        <dbReference type="SAM" id="SignalP"/>
    </source>
</evidence>
<accession>A0A842I1W6</accession>
<dbReference type="InterPro" id="IPR022269">
    <property type="entry name" value="SO_2930-like_C"/>
</dbReference>
<dbReference type="EMBL" id="JACJVJ010000002">
    <property type="protein sequence ID" value="MBC2778703.1"/>
    <property type="molecule type" value="Genomic_DNA"/>
</dbReference>
<feature type="chain" id="PRO_5032849679" description="Cytochrome c domain-containing protein" evidence="1">
    <location>
        <begin position="20"/>
        <end position="348"/>
    </location>
</feature>
<reference evidence="2 3" key="1">
    <citation type="submission" date="2020-08" db="EMBL/GenBank/DDBJ databases">
        <title>Draft genome sequence of Parasphingopyxis sp. GrpM-11.</title>
        <authorList>
            <person name="Oh J."/>
            <person name="Roh D.-H."/>
        </authorList>
    </citation>
    <scope>NUCLEOTIDE SEQUENCE [LARGE SCALE GENOMIC DNA]</scope>
    <source>
        <strain evidence="2 3">GrpM-11</strain>
    </source>
</reference>